<accession>A0AAD7UEA5</accession>
<comment type="similarity">
    <text evidence="2">Belongs to the PAF1 family.</text>
</comment>
<dbReference type="GO" id="GO:0016593">
    <property type="term" value="C:Cdc73/Paf1 complex"/>
    <property type="evidence" value="ECO:0007669"/>
    <property type="project" value="InterPro"/>
</dbReference>
<feature type="compositionally biased region" description="Basic and acidic residues" evidence="4">
    <location>
        <begin position="142"/>
        <end position="152"/>
    </location>
</feature>
<feature type="region of interest" description="Disordered" evidence="4">
    <location>
        <begin position="139"/>
        <end position="235"/>
    </location>
</feature>
<feature type="compositionally biased region" description="Basic and acidic residues" evidence="4">
    <location>
        <begin position="302"/>
        <end position="322"/>
    </location>
</feature>
<feature type="region of interest" description="Disordered" evidence="4">
    <location>
        <begin position="295"/>
        <end position="372"/>
    </location>
</feature>
<name>A0AAD7UEA5_9STRA</name>
<feature type="region of interest" description="Disordered" evidence="4">
    <location>
        <begin position="84"/>
        <end position="119"/>
    </location>
</feature>
<comment type="caution">
    <text evidence="5">The sequence shown here is derived from an EMBL/GenBank/DDBJ whole genome shotgun (WGS) entry which is preliminary data.</text>
</comment>
<dbReference type="Pfam" id="PF03985">
    <property type="entry name" value="Paf1"/>
    <property type="match status" value="1"/>
</dbReference>
<dbReference type="GO" id="GO:0000993">
    <property type="term" value="F:RNA polymerase II complex binding"/>
    <property type="evidence" value="ECO:0007669"/>
    <property type="project" value="TreeGrafter"/>
</dbReference>
<dbReference type="InterPro" id="IPR007133">
    <property type="entry name" value="RNA_pol_II-assoc_Paf1"/>
</dbReference>
<gene>
    <name evidence="5" type="ORF">CTAYLR_002770</name>
</gene>
<feature type="region of interest" description="Disordered" evidence="4">
    <location>
        <begin position="747"/>
        <end position="821"/>
    </location>
</feature>
<organism evidence="5 6">
    <name type="scientific">Chrysophaeum taylorii</name>
    <dbReference type="NCBI Taxonomy" id="2483200"/>
    <lineage>
        <taxon>Eukaryota</taxon>
        <taxon>Sar</taxon>
        <taxon>Stramenopiles</taxon>
        <taxon>Ochrophyta</taxon>
        <taxon>Pelagophyceae</taxon>
        <taxon>Pelagomonadales</taxon>
        <taxon>Pelagomonadaceae</taxon>
        <taxon>Chrysophaeum</taxon>
    </lineage>
</organism>
<evidence type="ECO:0000256" key="4">
    <source>
        <dbReference type="SAM" id="MobiDB-lite"/>
    </source>
</evidence>
<evidence type="ECO:0000256" key="1">
    <source>
        <dbReference type="ARBA" id="ARBA00004123"/>
    </source>
</evidence>
<dbReference type="Proteomes" id="UP001230188">
    <property type="component" value="Unassembled WGS sequence"/>
</dbReference>
<evidence type="ECO:0000313" key="6">
    <source>
        <dbReference type="Proteomes" id="UP001230188"/>
    </source>
</evidence>
<feature type="compositionally biased region" description="Basic and acidic residues" evidence="4">
    <location>
        <begin position="87"/>
        <end position="103"/>
    </location>
</feature>
<protein>
    <submittedName>
        <fullName evidence="5">Uncharacterized protein</fullName>
    </submittedName>
</protein>
<dbReference type="PANTHER" id="PTHR23188">
    <property type="entry name" value="RNA POLYMERASE II-ASSOCIATED FACTOR 1 HOMOLOG"/>
    <property type="match status" value="1"/>
</dbReference>
<dbReference type="GO" id="GO:0006368">
    <property type="term" value="P:transcription elongation by RNA polymerase II"/>
    <property type="evidence" value="ECO:0007669"/>
    <property type="project" value="InterPro"/>
</dbReference>
<comment type="subcellular location">
    <subcellularLocation>
        <location evidence="1">Nucleus</location>
    </subcellularLocation>
</comment>
<feature type="compositionally biased region" description="Basic and acidic residues" evidence="4">
    <location>
        <begin position="780"/>
        <end position="801"/>
    </location>
</feature>
<feature type="compositionally biased region" description="Acidic residues" evidence="4">
    <location>
        <begin position="202"/>
        <end position="212"/>
    </location>
</feature>
<keyword evidence="3" id="KW-0539">Nucleus</keyword>
<evidence type="ECO:0000256" key="2">
    <source>
        <dbReference type="ARBA" id="ARBA00007560"/>
    </source>
</evidence>
<feature type="compositionally biased region" description="Acidic residues" evidence="4">
    <location>
        <begin position="751"/>
        <end position="773"/>
    </location>
</feature>
<feature type="compositionally biased region" description="Basic residues" evidence="4">
    <location>
        <begin position="342"/>
        <end position="361"/>
    </location>
</feature>
<dbReference type="EMBL" id="JAQMWT010000391">
    <property type="protein sequence ID" value="KAJ8602014.1"/>
    <property type="molecule type" value="Genomic_DNA"/>
</dbReference>
<reference evidence="5" key="1">
    <citation type="submission" date="2023-01" db="EMBL/GenBank/DDBJ databases">
        <title>Metagenome sequencing of chrysophaentin producing Chrysophaeum taylorii.</title>
        <authorList>
            <person name="Davison J."/>
            <person name="Bewley C."/>
        </authorList>
    </citation>
    <scope>NUCLEOTIDE SEQUENCE</scope>
    <source>
        <strain evidence="5">NIES-1699</strain>
    </source>
</reference>
<sequence>MATMLSTRNIGQSSESVALYTRQRSSMDWCTPHGDTSQYDFDELIKAARADGVSVKREKLRRQLTREGRLDKNGKIKPGRAVRGRVRRVDTRKGRKRGSDDAGRRRRRRAGSAPAECRLRTDHLTDDELVRMGKALLRKTGARAERRDISAERKHKPEARRAGSAPPPKEREPLEAPRQNKKRVEAAERRKLLAAKSQTKNDDDDDVDDVEEPAAPPAWRGATGRGTARRKSTETIGVPSFKALRTRCVRAATASGVASNKATRRWTVAEYVAPRSVARLTMPAKVGPSLTAQEDAAAAAADLEKNGGEAKKGHRSSSERRHSTTSGSSSRRHRSEHSESRRSHHRSDKSHHRHHKEKRKAPSSSSSTERPSLGCVKKYRLEHETFPVDLEFRSGYQAPCYGPMLLPMPKLLPYFTAHRWSTLDDPKYRRIYPEPLMGLTIDILNEDRNAVDKPLDPADRKIFELAREVVGDEEIDVILKHGLEAPKILEEMKKGKQKKTQTVEAKLRESAAQGAVWLKNTTYLSNNLHESVHSFKSGAAEKKERAMRGAAVDNKSYDDAVRSFELAAEPLVHATDPSLAVEWAVPLFPDASLWANTYVRVDVDREPPEASVGGAPELLASKIFDAKKRVRGQKSLSASVSVPTKTDDDTIEYAWSRQYQLTIRDDGHANDRLAVFVGDDEATYVVETAKRVELDHCRLPRAARNDRLDADIKAGYHWNGQTTLVLDNQIAFDAPDRNAVRRKLREVSVDVSDDEDEEQQAHLDDDDDDDDDEARQGQGGDHHQFDDDDDDHHRGDQDAATKEAFPALPPPPIIDDEEDDD</sequence>
<feature type="compositionally biased region" description="Low complexity" evidence="4">
    <location>
        <begin position="217"/>
        <end position="226"/>
    </location>
</feature>
<dbReference type="GO" id="GO:0003682">
    <property type="term" value="F:chromatin binding"/>
    <property type="evidence" value="ECO:0007669"/>
    <property type="project" value="TreeGrafter"/>
</dbReference>
<dbReference type="PANTHER" id="PTHR23188:SF12">
    <property type="entry name" value="RNA POLYMERASE II-ASSOCIATED FACTOR 1 HOMOLOG"/>
    <property type="match status" value="1"/>
</dbReference>
<dbReference type="AlphaFoldDB" id="A0AAD7UEA5"/>
<proteinExistence type="inferred from homology"/>
<keyword evidence="6" id="KW-1185">Reference proteome</keyword>
<evidence type="ECO:0000313" key="5">
    <source>
        <dbReference type="EMBL" id="KAJ8602014.1"/>
    </source>
</evidence>
<evidence type="ECO:0000256" key="3">
    <source>
        <dbReference type="ARBA" id="ARBA00023242"/>
    </source>
</evidence>
<feature type="compositionally biased region" description="Basic and acidic residues" evidence="4">
    <location>
        <begin position="182"/>
        <end position="191"/>
    </location>
</feature>